<evidence type="ECO:0000313" key="2">
    <source>
        <dbReference type="Proteomes" id="UP000034086"/>
    </source>
</evidence>
<reference evidence="1 2" key="1">
    <citation type="journal article" date="2015" name="Nature">
        <title>rRNA introns, odd ribosomes, and small enigmatic genomes across a large radiation of phyla.</title>
        <authorList>
            <person name="Brown C.T."/>
            <person name="Hug L.A."/>
            <person name="Thomas B.C."/>
            <person name="Sharon I."/>
            <person name="Castelle C.J."/>
            <person name="Singh A."/>
            <person name="Wilkins M.J."/>
            <person name="Williams K.H."/>
            <person name="Banfield J.F."/>
        </authorList>
    </citation>
    <scope>NUCLEOTIDE SEQUENCE [LARGE SCALE GENOMIC DNA]</scope>
</reference>
<organism evidence="1 2">
    <name type="scientific">Candidatus Woesebacteria bacterium GW2011_GWE1_45_18</name>
    <dbReference type="NCBI Taxonomy" id="1618598"/>
    <lineage>
        <taxon>Bacteria</taxon>
        <taxon>Candidatus Woeseibacteriota</taxon>
    </lineage>
</organism>
<dbReference type="Pfam" id="PF13578">
    <property type="entry name" value="Methyltransf_24"/>
    <property type="match status" value="1"/>
</dbReference>
<dbReference type="Gene3D" id="3.40.50.150">
    <property type="entry name" value="Vaccinia Virus protein VP39"/>
    <property type="match status" value="1"/>
</dbReference>
<dbReference type="EMBL" id="LCKQ01000041">
    <property type="protein sequence ID" value="KKU01407.1"/>
    <property type="molecule type" value="Genomic_DNA"/>
</dbReference>
<evidence type="ECO:0000313" key="1">
    <source>
        <dbReference type="EMBL" id="KKU01407.1"/>
    </source>
</evidence>
<name>A0A0G1M023_9BACT</name>
<dbReference type="PANTHER" id="PTHR40036">
    <property type="entry name" value="MACROCIN O-METHYLTRANSFERASE"/>
    <property type="match status" value="1"/>
</dbReference>
<dbReference type="AlphaFoldDB" id="A0A0G1M023"/>
<accession>A0A0G1M023</accession>
<proteinExistence type="predicted"/>
<protein>
    <submittedName>
        <fullName evidence="1">Uncharacterized protein</fullName>
    </submittedName>
</protein>
<gene>
    <name evidence="1" type="ORF">UX03_C0041G0006</name>
</gene>
<dbReference type="PANTHER" id="PTHR40036:SF1">
    <property type="entry name" value="MACROCIN O-METHYLTRANSFERASE"/>
    <property type="match status" value="1"/>
</dbReference>
<comment type="caution">
    <text evidence="1">The sequence shown here is derived from an EMBL/GenBank/DDBJ whole genome shotgun (WGS) entry which is preliminary data.</text>
</comment>
<dbReference type="InterPro" id="IPR008884">
    <property type="entry name" value="TylF_MeTrfase"/>
</dbReference>
<dbReference type="SUPFAM" id="SSF53335">
    <property type="entry name" value="S-adenosyl-L-methionine-dependent methyltransferases"/>
    <property type="match status" value="1"/>
</dbReference>
<dbReference type="Proteomes" id="UP000034086">
    <property type="component" value="Unassembled WGS sequence"/>
</dbReference>
<dbReference type="InterPro" id="IPR029063">
    <property type="entry name" value="SAM-dependent_MTases_sf"/>
</dbReference>
<sequence>MTLKVRDNIVNNIGKVPYLSTLDTIEVPSPLKDGFIHSHQTFPDGGICLEFGVGQGNSWMWQVLQILNRYPNDVLIGFDSWQGLPEETPGVWAPNRHNKGAFASPKENVIRRMEEMGASLGSQFKLVDGFFSESFTDELRDKIDNLIFVNIDVDIHSSTMQVLRWIRPLLQPGTVIYFDDWLDPIDIGKGAPKWGEHLAFEEWSRENPSFKFESIALNDVNQRAFQVTS</sequence>